<reference evidence="7" key="1">
    <citation type="submission" date="2025-05" db="UniProtKB">
        <authorList>
            <consortium name="RefSeq"/>
        </authorList>
    </citation>
    <scope>NUCLEOTIDE SEQUENCE [LARGE SCALE GENOMIC DNA]</scope>
</reference>
<dbReference type="OrthoDB" id="73307at2759"/>
<dbReference type="Pfam" id="PF19430">
    <property type="entry name" value="TBC1D23_C"/>
    <property type="match status" value="1"/>
</dbReference>
<comment type="subcellular location">
    <subcellularLocation>
        <location evidence="1">Golgi apparatus</location>
        <location evidence="1">trans-Golgi network</location>
    </subcellularLocation>
</comment>
<dbReference type="InterPro" id="IPR045799">
    <property type="entry name" value="TBC1D23_C"/>
</dbReference>
<name>A0A9B2H3D3_BACDO</name>
<dbReference type="GeneID" id="105229322"/>
<dbReference type="PANTHER" id="PTHR13297:SF5">
    <property type="entry name" value="TBC1 DOMAIN FAMILY MEMBER 23"/>
    <property type="match status" value="1"/>
</dbReference>
<evidence type="ECO:0000313" key="8">
    <source>
        <dbReference type="RefSeq" id="XP_011207823.2"/>
    </source>
</evidence>
<evidence type="ECO:0000259" key="6">
    <source>
        <dbReference type="PROSITE" id="PS50206"/>
    </source>
</evidence>
<keyword evidence="4" id="KW-0333">Golgi apparatus</keyword>
<keyword evidence="3" id="KW-0217">Developmental protein</keyword>
<dbReference type="Gene3D" id="1.10.472.80">
    <property type="entry name" value="Ypt/Rab-GAP domain of gyp1p, domain 3"/>
    <property type="match status" value="1"/>
</dbReference>
<dbReference type="Gene3D" id="3.40.250.10">
    <property type="entry name" value="Rhodanese-like domain"/>
    <property type="match status" value="1"/>
</dbReference>
<dbReference type="SUPFAM" id="SSF47923">
    <property type="entry name" value="Ypt/Rab-GAP domain of gyp1p"/>
    <property type="match status" value="1"/>
</dbReference>
<keyword evidence="7" id="KW-1185">Reference proteome</keyword>
<accession>A0A9B2H3D3</accession>
<dbReference type="InterPro" id="IPR036873">
    <property type="entry name" value="Rhodanese-like_dom_sf"/>
</dbReference>
<dbReference type="SUPFAM" id="SSF52821">
    <property type="entry name" value="Rhodanese/Cell cycle control phosphatase"/>
    <property type="match status" value="1"/>
</dbReference>
<organism evidence="7 8">
    <name type="scientific">Bactrocera dorsalis</name>
    <name type="common">Oriental fruit fly</name>
    <name type="synonym">Dacus dorsalis</name>
    <dbReference type="NCBI Taxonomy" id="27457"/>
    <lineage>
        <taxon>Eukaryota</taxon>
        <taxon>Metazoa</taxon>
        <taxon>Ecdysozoa</taxon>
        <taxon>Arthropoda</taxon>
        <taxon>Hexapoda</taxon>
        <taxon>Insecta</taxon>
        <taxon>Pterygota</taxon>
        <taxon>Neoptera</taxon>
        <taxon>Endopterygota</taxon>
        <taxon>Diptera</taxon>
        <taxon>Brachycera</taxon>
        <taxon>Muscomorpha</taxon>
        <taxon>Tephritoidea</taxon>
        <taxon>Tephritidae</taxon>
        <taxon>Bactrocera</taxon>
        <taxon>Bactrocera</taxon>
    </lineage>
</organism>
<dbReference type="RefSeq" id="XP_011207823.2">
    <property type="nucleotide sequence ID" value="XM_011209521.4"/>
</dbReference>
<feature type="domain" description="Rab-GAP TBC" evidence="5">
    <location>
        <begin position="57"/>
        <end position="238"/>
    </location>
</feature>
<evidence type="ECO:0000256" key="2">
    <source>
        <dbReference type="ARBA" id="ARBA00014207"/>
    </source>
</evidence>
<dbReference type="PROSITE" id="PS50206">
    <property type="entry name" value="RHODANESE_3"/>
    <property type="match status" value="1"/>
</dbReference>
<gene>
    <name evidence="8" type="primary">LOC105229322</name>
</gene>
<dbReference type="Pfam" id="PF00566">
    <property type="entry name" value="RabGAP-TBC"/>
    <property type="match status" value="1"/>
</dbReference>
<dbReference type="SMART" id="SM00164">
    <property type="entry name" value="TBC"/>
    <property type="match status" value="1"/>
</dbReference>
<evidence type="ECO:0000256" key="3">
    <source>
        <dbReference type="ARBA" id="ARBA00022473"/>
    </source>
</evidence>
<dbReference type="PANTHER" id="PTHR13297">
    <property type="entry name" value="TBC1 DOMAIN FAMILY MEMBER 23-RELATED"/>
    <property type="match status" value="1"/>
</dbReference>
<dbReference type="InterPro" id="IPR035969">
    <property type="entry name" value="Rab-GAP_TBC_sf"/>
</dbReference>
<sequence length="726" mass="82703">MVEKYWKNLYNKKYKYFVLNSRIINEMDDNLWLIELESALLDDCNVNDIYAICRGKAIPESLRPDVWQVCLDVRHKSDQMSLFNEIFDLPFQNTLREDCQAIVDRIGNDDEDKVSVISDLESILTFYCKNRNFLYESDNGWIELLLPLLALKLNRSDTYNLFEAIRDTYIPKGCKPKGNVFHVFRLLILYHDPELCTMLDTKKITPDLYSMQWFQCLFASSCSLTVILSMWDLYFQHADPFMVFFLALIILVNGRDLILEMKDATKEDLIKFLSNMPCALEPDDVVDFCSLAQYYSVKTPSSFKTDFLKALYGSQGEKAPHIEPCSVSQALCLPVSVYELVENSSLELNTSDTVRFFLVDCRPAEQYNAGHLSTAFHLDCNLMLQEPLAFSTAVQGLLNAQRQAIEANSNAGGEHLCFMGSGRMEEDQYTHMVVASFLQKNTQYVSLLTGGYLSIHDYFGDHMADCLEDHDAKKCIVCSKNNVELRNAGRTRQTHEDKRDQPRPTSDIFSRFSAVMKLKSSEVKDKLFDIITNPSNGATVNPHSNLGQSTIQDRHVSATERNGKRYRNVAPVFSIDDENDDHYNENEVKDSPDLISSKLAGDAKEIVSLTQYLKSPDIINAFRCQEVHMNGYMYDSHLIISATHLIVLRELGRGQAQIIVRRPLSSIVKITAKKRHRDLITFKYGFPDGDGLLITDMDRFLIPNASEATAIVSKHIVQTLDGSKLT</sequence>
<dbReference type="InterPro" id="IPR001763">
    <property type="entry name" value="Rhodanese-like_dom"/>
</dbReference>
<evidence type="ECO:0000313" key="7">
    <source>
        <dbReference type="Proteomes" id="UP001652620"/>
    </source>
</evidence>
<dbReference type="InterPro" id="IPR000195">
    <property type="entry name" value="Rab-GAP-TBC_dom"/>
</dbReference>
<dbReference type="PROSITE" id="PS50086">
    <property type="entry name" value="TBC_RABGAP"/>
    <property type="match status" value="1"/>
</dbReference>
<feature type="domain" description="Rhodanese" evidence="6">
    <location>
        <begin position="352"/>
        <end position="464"/>
    </location>
</feature>
<evidence type="ECO:0000259" key="5">
    <source>
        <dbReference type="PROSITE" id="PS50086"/>
    </source>
</evidence>
<dbReference type="CDD" id="cd20788">
    <property type="entry name" value="TBC1D23_C-like"/>
    <property type="match status" value="1"/>
</dbReference>
<protein>
    <recommendedName>
        <fullName evidence="2">TBC1 domain family member 23</fullName>
    </recommendedName>
</protein>
<proteinExistence type="predicted"/>
<evidence type="ECO:0000256" key="4">
    <source>
        <dbReference type="ARBA" id="ARBA00023034"/>
    </source>
</evidence>
<dbReference type="Proteomes" id="UP001652620">
    <property type="component" value="Chromosome 1"/>
</dbReference>
<reference evidence="8" key="2">
    <citation type="submission" date="2025-08" db="UniProtKB">
        <authorList>
            <consortium name="RefSeq"/>
        </authorList>
    </citation>
    <scope>IDENTIFICATION</scope>
    <source>
        <tissue evidence="8">Adult</tissue>
    </source>
</reference>
<dbReference type="Pfam" id="PF00581">
    <property type="entry name" value="Rhodanese"/>
    <property type="match status" value="1"/>
</dbReference>
<evidence type="ECO:0000256" key="1">
    <source>
        <dbReference type="ARBA" id="ARBA00004601"/>
    </source>
</evidence>
<dbReference type="InterPro" id="IPR039755">
    <property type="entry name" value="TBC1D23"/>
</dbReference>